<comment type="caution">
    <text evidence="1">The sequence shown here is derived from an EMBL/GenBank/DDBJ whole genome shotgun (WGS) entry which is preliminary data.</text>
</comment>
<dbReference type="AlphaFoldDB" id="A0A1F6LJ98"/>
<evidence type="ECO:0008006" key="3">
    <source>
        <dbReference type="Google" id="ProtNLM"/>
    </source>
</evidence>
<protein>
    <recommendedName>
        <fullName evidence="3">30S ribosomal protein S21</fullName>
    </recommendedName>
</protein>
<evidence type="ECO:0000313" key="1">
    <source>
        <dbReference type="EMBL" id="OGH59477.1"/>
    </source>
</evidence>
<name>A0A1F6LJ98_9BACT</name>
<dbReference type="Proteomes" id="UP000177067">
    <property type="component" value="Unassembled WGS sequence"/>
</dbReference>
<sequence length="81" mass="9837">MSELKRRKGESFEGFIRRVKRQWLRSGRLLQAKKIQFFSPKKSKNLQRKNSVKRAKLISKTNYLRKIGKLPPEDEKFNRFR</sequence>
<proteinExistence type="predicted"/>
<gene>
    <name evidence="1" type="ORF">A2725_01475</name>
</gene>
<dbReference type="EMBL" id="MFPS01000007">
    <property type="protein sequence ID" value="OGH59477.1"/>
    <property type="molecule type" value="Genomic_DNA"/>
</dbReference>
<reference evidence="1 2" key="1">
    <citation type="journal article" date="2016" name="Nat. Commun.">
        <title>Thousands of microbial genomes shed light on interconnected biogeochemical processes in an aquifer system.</title>
        <authorList>
            <person name="Anantharaman K."/>
            <person name="Brown C.T."/>
            <person name="Hug L.A."/>
            <person name="Sharon I."/>
            <person name="Castelle C.J."/>
            <person name="Probst A.J."/>
            <person name="Thomas B.C."/>
            <person name="Singh A."/>
            <person name="Wilkins M.J."/>
            <person name="Karaoz U."/>
            <person name="Brodie E.L."/>
            <person name="Williams K.H."/>
            <person name="Hubbard S.S."/>
            <person name="Banfield J.F."/>
        </authorList>
    </citation>
    <scope>NUCLEOTIDE SEQUENCE [LARGE SCALE GENOMIC DNA]</scope>
</reference>
<accession>A0A1F6LJ98</accession>
<evidence type="ECO:0000313" key="2">
    <source>
        <dbReference type="Proteomes" id="UP000177067"/>
    </source>
</evidence>
<organism evidence="1 2">
    <name type="scientific">Candidatus Magasanikbacteria bacterium RIFCSPHIGHO2_01_FULL_33_34</name>
    <dbReference type="NCBI Taxonomy" id="1798671"/>
    <lineage>
        <taxon>Bacteria</taxon>
        <taxon>Candidatus Magasanikiibacteriota</taxon>
    </lineage>
</organism>